<name>X1CEK3_9ZZZZ</name>
<sequence>KAKELEKAGKLKDPYQESSKMSQNAENGFNVLLKKLRKDQETKEKR</sequence>
<feature type="compositionally biased region" description="Polar residues" evidence="1">
    <location>
        <begin position="16"/>
        <end position="27"/>
    </location>
</feature>
<reference evidence="2" key="1">
    <citation type="journal article" date="2014" name="Front. Microbiol.">
        <title>High frequency of phylogenetically diverse reductive dehalogenase-homologous genes in deep subseafloor sedimentary metagenomes.</title>
        <authorList>
            <person name="Kawai M."/>
            <person name="Futagami T."/>
            <person name="Toyoda A."/>
            <person name="Takaki Y."/>
            <person name="Nishi S."/>
            <person name="Hori S."/>
            <person name="Arai W."/>
            <person name="Tsubouchi T."/>
            <person name="Morono Y."/>
            <person name="Uchiyama I."/>
            <person name="Ito T."/>
            <person name="Fujiyama A."/>
            <person name="Inagaki F."/>
            <person name="Takami H."/>
        </authorList>
    </citation>
    <scope>NUCLEOTIDE SEQUENCE</scope>
    <source>
        <strain evidence="2">Expedition CK06-06</strain>
    </source>
</reference>
<comment type="caution">
    <text evidence="2">The sequence shown here is derived from an EMBL/GenBank/DDBJ whole genome shotgun (WGS) entry which is preliminary data.</text>
</comment>
<evidence type="ECO:0000256" key="1">
    <source>
        <dbReference type="SAM" id="MobiDB-lite"/>
    </source>
</evidence>
<gene>
    <name evidence="2" type="ORF">S01H4_60751</name>
</gene>
<organism evidence="2">
    <name type="scientific">marine sediment metagenome</name>
    <dbReference type="NCBI Taxonomy" id="412755"/>
    <lineage>
        <taxon>unclassified sequences</taxon>
        <taxon>metagenomes</taxon>
        <taxon>ecological metagenomes</taxon>
    </lineage>
</organism>
<feature type="non-terminal residue" evidence="2">
    <location>
        <position position="1"/>
    </location>
</feature>
<accession>X1CEK3</accession>
<evidence type="ECO:0000313" key="2">
    <source>
        <dbReference type="EMBL" id="GAH06067.1"/>
    </source>
</evidence>
<proteinExistence type="predicted"/>
<dbReference type="AlphaFoldDB" id="X1CEK3"/>
<dbReference type="EMBL" id="BART01035889">
    <property type="protein sequence ID" value="GAH06067.1"/>
    <property type="molecule type" value="Genomic_DNA"/>
</dbReference>
<feature type="region of interest" description="Disordered" evidence="1">
    <location>
        <begin position="1"/>
        <end position="46"/>
    </location>
</feature>
<feature type="compositionally biased region" description="Basic and acidic residues" evidence="1">
    <location>
        <begin position="1"/>
        <end position="15"/>
    </location>
</feature>
<protein>
    <submittedName>
        <fullName evidence="2">Uncharacterized protein</fullName>
    </submittedName>
</protein>